<dbReference type="GO" id="GO:0003677">
    <property type="term" value="F:DNA binding"/>
    <property type="evidence" value="ECO:0007669"/>
    <property type="project" value="UniProtKB-KW"/>
</dbReference>
<dbReference type="InterPro" id="IPR000595">
    <property type="entry name" value="cNMP-bd_dom"/>
</dbReference>
<dbReference type="InterPro" id="IPR036388">
    <property type="entry name" value="WH-like_DNA-bd_sf"/>
</dbReference>
<reference evidence="6 7" key="1">
    <citation type="journal article" date="2017" name="Genome Announc.">
        <title>Draft Genome Sequence of Romboutsia maritimum sp. nov. Strain CCRI-22766(T), Isolated from Coastal Estuarine Mud.</title>
        <authorList>
            <person name="Maheux A.F."/>
            <person name="Boudreau D.K."/>
            <person name="Berube E."/>
            <person name="Boissinot M."/>
            <person name="Raymond F."/>
            <person name="Brodeur S."/>
            <person name="Corbeil J."/>
            <person name="Brightwell G."/>
            <person name="Broda D."/>
            <person name="Omar R.F."/>
            <person name="Bergeron M.G."/>
        </authorList>
    </citation>
    <scope>NUCLEOTIDE SEQUENCE [LARGE SCALE GENOMIC DNA]</scope>
    <source>
        <strain evidence="6 7">CCRI-22766</strain>
    </source>
</reference>
<feature type="domain" description="Cyclic nucleotide-binding" evidence="4">
    <location>
        <begin position="15"/>
        <end position="77"/>
    </location>
</feature>
<keyword evidence="2" id="KW-0238">DNA-binding</keyword>
<keyword evidence="1" id="KW-0805">Transcription regulation</keyword>
<dbReference type="OrthoDB" id="9776746at2"/>
<accession>A0A371IS80</accession>
<evidence type="ECO:0000259" key="5">
    <source>
        <dbReference type="PROSITE" id="PS51063"/>
    </source>
</evidence>
<dbReference type="PROSITE" id="PS50042">
    <property type="entry name" value="CNMP_BINDING_3"/>
    <property type="match status" value="1"/>
</dbReference>
<evidence type="ECO:0000313" key="7">
    <source>
        <dbReference type="Proteomes" id="UP000243494"/>
    </source>
</evidence>
<dbReference type="InterPro" id="IPR012318">
    <property type="entry name" value="HTH_CRP"/>
</dbReference>
<proteinExistence type="predicted"/>
<evidence type="ECO:0000256" key="2">
    <source>
        <dbReference type="ARBA" id="ARBA00023125"/>
    </source>
</evidence>
<dbReference type="InterPro" id="IPR036390">
    <property type="entry name" value="WH_DNA-bd_sf"/>
</dbReference>
<dbReference type="CDD" id="cd00038">
    <property type="entry name" value="CAP_ED"/>
    <property type="match status" value="1"/>
</dbReference>
<gene>
    <name evidence="6" type="ORF">CHF27_008835</name>
</gene>
<evidence type="ECO:0000256" key="3">
    <source>
        <dbReference type="ARBA" id="ARBA00023163"/>
    </source>
</evidence>
<dbReference type="Pfam" id="PF00027">
    <property type="entry name" value="cNMP_binding"/>
    <property type="match status" value="1"/>
</dbReference>
<dbReference type="SUPFAM" id="SSF46785">
    <property type="entry name" value="Winged helix' DNA-binding domain"/>
    <property type="match status" value="1"/>
</dbReference>
<dbReference type="GO" id="GO:0006355">
    <property type="term" value="P:regulation of DNA-templated transcription"/>
    <property type="evidence" value="ECO:0007669"/>
    <property type="project" value="InterPro"/>
</dbReference>
<evidence type="ECO:0000313" key="6">
    <source>
        <dbReference type="EMBL" id="RDY23342.1"/>
    </source>
</evidence>
<sequence>MNKNKINYLKNNLPFFKDLSSEELNNLILISYLKKYSKGELIHSKNSNCTGVILVINGQLRSFLDSSSGKEITMFRLIDRDICLLSASCVFKNLTYDISLEAEKDSLVLIIEGAYLKKLSESNSHVQKFLFDLTQDKLSEVMWIIEQIVFLNFDRRLANFLLNQSYLENSTTLKITHDAIANHLGSAREVVSRMLKRFENEGLIKMSRGTIEIINLEKLK</sequence>
<dbReference type="EMBL" id="NOJZ02000014">
    <property type="protein sequence ID" value="RDY23342.1"/>
    <property type="molecule type" value="Genomic_DNA"/>
</dbReference>
<dbReference type="PRINTS" id="PR00034">
    <property type="entry name" value="HTHCRP"/>
</dbReference>
<name>A0A371IS80_9FIRM</name>
<organism evidence="6 7">
    <name type="scientific">Romboutsia maritimum</name>
    <dbReference type="NCBI Taxonomy" id="2020948"/>
    <lineage>
        <taxon>Bacteria</taxon>
        <taxon>Bacillati</taxon>
        <taxon>Bacillota</taxon>
        <taxon>Clostridia</taxon>
        <taxon>Peptostreptococcales</taxon>
        <taxon>Peptostreptococcaceae</taxon>
        <taxon>Romboutsia</taxon>
    </lineage>
</organism>
<dbReference type="CDD" id="cd00092">
    <property type="entry name" value="HTH_CRP"/>
    <property type="match status" value="1"/>
</dbReference>
<dbReference type="Gene3D" id="1.10.10.10">
    <property type="entry name" value="Winged helix-like DNA-binding domain superfamily/Winged helix DNA-binding domain"/>
    <property type="match status" value="1"/>
</dbReference>
<dbReference type="InterPro" id="IPR014710">
    <property type="entry name" value="RmlC-like_jellyroll"/>
</dbReference>
<dbReference type="Pfam" id="PF13545">
    <property type="entry name" value="HTH_Crp_2"/>
    <property type="match status" value="1"/>
</dbReference>
<keyword evidence="7" id="KW-1185">Reference proteome</keyword>
<comment type="caution">
    <text evidence="6">The sequence shown here is derived from an EMBL/GenBank/DDBJ whole genome shotgun (WGS) entry which is preliminary data.</text>
</comment>
<keyword evidence="3" id="KW-0804">Transcription</keyword>
<dbReference type="PROSITE" id="PS51063">
    <property type="entry name" value="HTH_CRP_2"/>
    <property type="match status" value="1"/>
</dbReference>
<dbReference type="Proteomes" id="UP000243494">
    <property type="component" value="Unassembled WGS sequence"/>
</dbReference>
<evidence type="ECO:0000256" key="1">
    <source>
        <dbReference type="ARBA" id="ARBA00023015"/>
    </source>
</evidence>
<evidence type="ECO:0000259" key="4">
    <source>
        <dbReference type="PROSITE" id="PS50042"/>
    </source>
</evidence>
<protein>
    <submittedName>
        <fullName evidence="6">Crp/Fnr family transcriptional regulator</fullName>
    </submittedName>
</protein>
<dbReference type="AlphaFoldDB" id="A0A371IS80"/>
<dbReference type="SUPFAM" id="SSF51206">
    <property type="entry name" value="cAMP-binding domain-like"/>
    <property type="match status" value="1"/>
</dbReference>
<dbReference type="InterPro" id="IPR018490">
    <property type="entry name" value="cNMP-bd_dom_sf"/>
</dbReference>
<feature type="domain" description="HTH crp-type" evidence="5">
    <location>
        <begin position="151"/>
        <end position="217"/>
    </location>
</feature>
<dbReference type="Gene3D" id="2.60.120.10">
    <property type="entry name" value="Jelly Rolls"/>
    <property type="match status" value="1"/>
</dbReference>
<dbReference type="SMART" id="SM00419">
    <property type="entry name" value="HTH_CRP"/>
    <property type="match status" value="1"/>
</dbReference>